<dbReference type="EMBL" id="CAJPIZ010042150">
    <property type="protein sequence ID" value="CAG2121812.1"/>
    <property type="molecule type" value="Genomic_DNA"/>
</dbReference>
<proteinExistence type="predicted"/>
<organism evidence="1">
    <name type="scientific">Medioppia subpectinata</name>
    <dbReference type="NCBI Taxonomy" id="1979941"/>
    <lineage>
        <taxon>Eukaryota</taxon>
        <taxon>Metazoa</taxon>
        <taxon>Ecdysozoa</taxon>
        <taxon>Arthropoda</taxon>
        <taxon>Chelicerata</taxon>
        <taxon>Arachnida</taxon>
        <taxon>Acari</taxon>
        <taxon>Acariformes</taxon>
        <taxon>Sarcoptiformes</taxon>
        <taxon>Oribatida</taxon>
        <taxon>Brachypylina</taxon>
        <taxon>Oppioidea</taxon>
        <taxon>Oppiidae</taxon>
        <taxon>Medioppia</taxon>
    </lineage>
</organism>
<keyword evidence="3" id="KW-1185">Reference proteome</keyword>
<gene>
    <name evidence="2" type="ORF">OSB1V03_LOCUS21758</name>
    <name evidence="1" type="ORF">OSB1V03_LOCUS468</name>
</gene>
<evidence type="ECO:0000313" key="3">
    <source>
        <dbReference type="Proteomes" id="UP000759131"/>
    </source>
</evidence>
<name>A0A7R9KBS3_9ACAR</name>
<evidence type="ECO:0000313" key="2">
    <source>
        <dbReference type="EMBL" id="CAD7648095.1"/>
    </source>
</evidence>
<dbReference type="Proteomes" id="UP000759131">
    <property type="component" value="Unassembled WGS sequence"/>
</dbReference>
<dbReference type="AlphaFoldDB" id="A0A7R9KBS3"/>
<sequence length="60" mass="7110">MRIAAEEEATQRLIQQLVNDDKMFEQNKQKLLEDTANDEEIARSLQHLDRSARSLRNREI</sequence>
<protein>
    <submittedName>
        <fullName evidence="1">Uncharacterized protein</fullName>
    </submittedName>
</protein>
<dbReference type="EMBL" id="OC896725">
    <property type="protein sequence ID" value="CAD7648095.1"/>
    <property type="molecule type" value="Genomic_DNA"/>
</dbReference>
<evidence type="ECO:0000313" key="1">
    <source>
        <dbReference type="EMBL" id="CAD7619971.1"/>
    </source>
</evidence>
<reference evidence="1" key="1">
    <citation type="submission" date="2020-11" db="EMBL/GenBank/DDBJ databases">
        <authorList>
            <person name="Tran Van P."/>
        </authorList>
    </citation>
    <scope>NUCLEOTIDE SEQUENCE</scope>
</reference>
<dbReference type="EMBL" id="OC854664">
    <property type="protein sequence ID" value="CAD7619971.1"/>
    <property type="molecule type" value="Genomic_DNA"/>
</dbReference>
<feature type="non-terminal residue" evidence="1">
    <location>
        <position position="60"/>
    </location>
</feature>
<accession>A0A7R9KBS3</accession>
<dbReference type="EMBL" id="CAJPIZ010000089">
    <property type="protein sequence ID" value="CAG2100401.1"/>
    <property type="molecule type" value="Genomic_DNA"/>
</dbReference>